<dbReference type="AlphaFoldDB" id="A0A6N3JUA5"/>
<evidence type="ECO:0000256" key="2">
    <source>
        <dbReference type="SAM" id="Coils"/>
    </source>
</evidence>
<gene>
    <name evidence="4" type="ORF">DVH21_05300</name>
</gene>
<keyword evidence="2" id="KW-0175">Coiled coil</keyword>
<dbReference type="NCBIfam" id="TIGR01760">
    <property type="entry name" value="tape_meas_TP901"/>
    <property type="match status" value="1"/>
</dbReference>
<dbReference type="EMBL" id="CP031263">
    <property type="protein sequence ID" value="AXH89398.1"/>
    <property type="molecule type" value="Genomic_DNA"/>
</dbReference>
<dbReference type="Proteomes" id="UP000253958">
    <property type="component" value="Chromosome"/>
</dbReference>
<reference evidence="4 5" key="1">
    <citation type="submission" date="2018-07" db="EMBL/GenBank/DDBJ databases">
        <authorList>
            <person name="Ye Y."/>
        </authorList>
    </citation>
    <scope>NUCLEOTIDE SEQUENCE [LARGE SCALE GENOMIC DNA]</scope>
    <source>
        <strain evidence="5">H14(2018)</strain>
    </source>
</reference>
<reference evidence="4 5" key="2">
    <citation type="submission" date="2018-08" db="EMBL/GenBank/DDBJ databases">
        <title>Streptomyces kandeliansis sp. nov., an endophytic bacterium isolated from mangrove plant.</title>
        <authorList>
            <person name="Wang R."/>
        </authorList>
    </citation>
    <scope>NUCLEOTIDE SEQUENCE [LARGE SCALE GENOMIC DNA]</scope>
    <source>
        <strain evidence="5">H14(2018)</strain>
    </source>
</reference>
<feature type="domain" description="Phage tail tape measure protein" evidence="3">
    <location>
        <begin position="94"/>
        <end position="294"/>
    </location>
</feature>
<dbReference type="RefSeq" id="WP_114918952.1">
    <property type="nucleotide sequence ID" value="NZ_CP031263.1"/>
</dbReference>
<evidence type="ECO:0000256" key="1">
    <source>
        <dbReference type="ARBA" id="ARBA00022612"/>
    </source>
</evidence>
<evidence type="ECO:0000259" key="3">
    <source>
        <dbReference type="Pfam" id="PF10145"/>
    </source>
</evidence>
<dbReference type="PANTHER" id="PTHR37813:SF1">
    <property type="entry name" value="FELS-2 PROPHAGE PROTEIN"/>
    <property type="match status" value="1"/>
</dbReference>
<protein>
    <submittedName>
        <fullName evidence="4">Phage tail tape measure protein</fullName>
    </submittedName>
</protein>
<feature type="coiled-coil region" evidence="2">
    <location>
        <begin position="654"/>
        <end position="681"/>
    </location>
</feature>
<dbReference type="Pfam" id="PF10145">
    <property type="entry name" value="PhageMin_Tail"/>
    <property type="match status" value="1"/>
</dbReference>
<accession>A0A6N3JUA5</accession>
<keyword evidence="1" id="KW-1188">Viral release from host cell</keyword>
<dbReference type="PANTHER" id="PTHR37813">
    <property type="entry name" value="FELS-2 PROPHAGE PROTEIN"/>
    <property type="match status" value="1"/>
</dbReference>
<evidence type="ECO:0000313" key="4">
    <source>
        <dbReference type="EMBL" id="AXH89398.1"/>
    </source>
</evidence>
<evidence type="ECO:0000313" key="5">
    <source>
        <dbReference type="Proteomes" id="UP000253958"/>
    </source>
</evidence>
<proteinExistence type="predicted"/>
<sequence length="1113" mass="115807">MALRTVGVKLTAEVAGYMNGLKQAGTATRSLVGEMDKAARAGHLDQVADSAAIAGAGLLGLAGAAIKFGMDFEKQMSAVGAATHASTADIERLRKAALEAGADTAYSATEAAQGIEELAKAGVSTAAILGGGLRGALDLAAAGGLDVAEAAETAASAMTQFNLEGRDVPHIADLLAAAAGKAQGSVHDMGFALSQAGLVAHQMGLSVEDTTGTLAAFASAGLLGSDSGTSLKTALLMLANPTDKAKELMSELGIRTYDAQGKFVGITSLAGQLKTQLGGLTQEQRNSALATIFGSDAIRAASVLYQEGADGIQEWIDKTNDAGYAAETARMRTDNLAGDIERLQGSLETLAIESSSSANGGLRTLVKGLDGVVNELSQMPPAVGNTLVVMTALGGATTLLGAGWVKTRRANADFRAELEATGPAGARAARGLETASKWAGRAAVAFAAFQVAGAVVNKMVGDLNPQVEALSQGLERWGTSGAVAGEAARVLGADMADLNTGLKFLADTDNDRRKFTRWGQDLLEGLVPGLDSTNTSLTRTRERVTAMDAAFAQLVSSGKADAARQAFDRLAAEAAKSGVSVEELRKLFPQYAAAIETAAGATKGAVSPTAALASQTKEYKTAAEAATAAARGQRDALIDLSSKMKAETDPVFGFIDAQQKLRDAQKEVAKATKEHGRNSEEAKESTRGLALAAIELQEKTGSLSATFDGKMTPALRTTLQAAGLTDRQIANVAAQFRQARSDAEKYDGEYRANASAPGVTTADKQLKDAKGRADAFDGTYKAAVELVGYPPTLERLKRLSTYQQALKAGKIPVGFQGPVQGKDYATGGWTGPGGKYEPAGIVHADEFVVRKESRQKIEAQAPGLLDHMNRHGSVPEDVVDTTPGYAAGGRVALPYPTTVRDTRIPSRREVAEAVTPFIPSSGATAPAIVAAVRAAFPGLTAISTFRPGAMTLTGNRSYHASNRAVDFPPSRELAQWWNAHYMARTKELISPFQEFNILNGRRHSYTGAVWNQHNFAGGNAHDHIAMASGGVIAEPVYGYGVRSGRSYSFAERGPERVFPGLGGTPGGGVTNINVTVQVPPTANKAEVGREIAGALDDWAHKNGVVWRQRKGAA</sequence>
<name>A0A6N3JUA5_9ACTN</name>
<organism evidence="4 5">
    <name type="scientific">Micromonospora aurantiaca</name>
    <name type="common">nom. illeg.</name>
    <dbReference type="NCBI Taxonomy" id="47850"/>
    <lineage>
        <taxon>Bacteria</taxon>
        <taxon>Bacillati</taxon>
        <taxon>Actinomycetota</taxon>
        <taxon>Actinomycetes</taxon>
        <taxon>Micromonosporales</taxon>
        <taxon>Micromonosporaceae</taxon>
        <taxon>Micromonospora</taxon>
    </lineage>
</organism>
<dbReference type="InterPro" id="IPR010090">
    <property type="entry name" value="Phage_tape_meas"/>
</dbReference>